<name>A0A0E9Q8V7_ANGAN</name>
<reference evidence="2" key="2">
    <citation type="journal article" date="2015" name="Fish Shellfish Immunol.">
        <title>Early steps in the European eel (Anguilla anguilla)-Vibrio vulnificus interaction in the gills: Role of the RtxA13 toxin.</title>
        <authorList>
            <person name="Callol A."/>
            <person name="Pajuelo D."/>
            <person name="Ebbesson L."/>
            <person name="Teles M."/>
            <person name="MacKenzie S."/>
            <person name="Amaro C."/>
        </authorList>
    </citation>
    <scope>NUCLEOTIDE SEQUENCE</scope>
</reference>
<protein>
    <submittedName>
        <fullName evidence="2">Uncharacterized protein</fullName>
    </submittedName>
</protein>
<organism evidence="2">
    <name type="scientific">Anguilla anguilla</name>
    <name type="common">European freshwater eel</name>
    <name type="synonym">Muraena anguilla</name>
    <dbReference type="NCBI Taxonomy" id="7936"/>
    <lineage>
        <taxon>Eukaryota</taxon>
        <taxon>Metazoa</taxon>
        <taxon>Chordata</taxon>
        <taxon>Craniata</taxon>
        <taxon>Vertebrata</taxon>
        <taxon>Euteleostomi</taxon>
        <taxon>Actinopterygii</taxon>
        <taxon>Neopterygii</taxon>
        <taxon>Teleostei</taxon>
        <taxon>Anguilliformes</taxon>
        <taxon>Anguillidae</taxon>
        <taxon>Anguilla</taxon>
    </lineage>
</organism>
<dbReference type="EMBL" id="GBXM01095281">
    <property type="protein sequence ID" value="JAH13296.1"/>
    <property type="molecule type" value="Transcribed_RNA"/>
</dbReference>
<evidence type="ECO:0000313" key="2">
    <source>
        <dbReference type="EMBL" id="JAH13296.1"/>
    </source>
</evidence>
<keyword evidence="1" id="KW-1133">Transmembrane helix</keyword>
<accession>A0A0E9Q8V7</accession>
<reference evidence="2" key="1">
    <citation type="submission" date="2014-11" db="EMBL/GenBank/DDBJ databases">
        <authorList>
            <person name="Amaro Gonzalez C."/>
        </authorList>
    </citation>
    <scope>NUCLEOTIDE SEQUENCE</scope>
</reference>
<proteinExistence type="predicted"/>
<sequence length="101" mass="11302">MSSKSSAKSFFTYTNNHKLVDEAFDFSVIWTAKFTYLLVSGMLMITTATAPIDACGRSRFFAYKICGSTKKKNEIFFLHWGIGSSVISGLIDWSNRIAVLL</sequence>
<keyword evidence="1" id="KW-0812">Transmembrane</keyword>
<feature type="transmembrane region" description="Helical" evidence="1">
    <location>
        <begin position="34"/>
        <end position="54"/>
    </location>
</feature>
<dbReference type="AlphaFoldDB" id="A0A0E9Q8V7"/>
<evidence type="ECO:0000256" key="1">
    <source>
        <dbReference type="SAM" id="Phobius"/>
    </source>
</evidence>
<keyword evidence="1" id="KW-0472">Membrane</keyword>
<feature type="transmembrane region" description="Helical" evidence="1">
    <location>
        <begin position="75"/>
        <end position="93"/>
    </location>
</feature>